<protein>
    <submittedName>
        <fullName evidence="1">Uncharacterized protein</fullName>
    </submittedName>
</protein>
<evidence type="ECO:0000313" key="1">
    <source>
        <dbReference type="EMBL" id="KAJ6996267.1"/>
    </source>
</evidence>
<dbReference type="AlphaFoldDB" id="A0AAD6QTD6"/>
<gene>
    <name evidence="1" type="ORF">NC653_013004</name>
</gene>
<evidence type="ECO:0000313" key="2">
    <source>
        <dbReference type="Proteomes" id="UP001164929"/>
    </source>
</evidence>
<accession>A0AAD6QTD6</accession>
<name>A0AAD6QTD6_9ROSI</name>
<dbReference type="EMBL" id="JAQIZT010000005">
    <property type="protein sequence ID" value="KAJ6996267.1"/>
    <property type="molecule type" value="Genomic_DNA"/>
</dbReference>
<reference evidence="1" key="1">
    <citation type="journal article" date="2023" name="Mol. Ecol. Resour.">
        <title>Chromosome-level genome assembly of a triploid poplar Populus alba 'Berolinensis'.</title>
        <authorList>
            <person name="Chen S."/>
            <person name="Yu Y."/>
            <person name="Wang X."/>
            <person name="Wang S."/>
            <person name="Zhang T."/>
            <person name="Zhou Y."/>
            <person name="He R."/>
            <person name="Meng N."/>
            <person name="Wang Y."/>
            <person name="Liu W."/>
            <person name="Liu Z."/>
            <person name="Liu J."/>
            <person name="Guo Q."/>
            <person name="Huang H."/>
            <person name="Sederoff R.R."/>
            <person name="Wang G."/>
            <person name="Qu G."/>
            <person name="Chen S."/>
        </authorList>
    </citation>
    <scope>NUCLEOTIDE SEQUENCE</scope>
    <source>
        <strain evidence="1">SC-2020</strain>
    </source>
</reference>
<sequence length="243" mass="27821">MGSYKAPGKDGIQPLFFKQYWYVMGDDVWDPVRSAFVQYGSFDSDLSETLIVLIPKEERRSTTLKQFRLISLCIVIYKRLCFSRQVGASLGITNCHSFWGADIITWITNLATSGVSVTFPAGLWFMEAARYYKYSGDVWLLRQISYLAADFHAARETTDNNCDLTESDAVTVQTFFQNYCPLNMVLLVAWNQGNKISSCNSDFLEELRLVYDDHTQFHHLGAVIMDIKDILVRKVSIHASYIR</sequence>
<comment type="caution">
    <text evidence="1">The sequence shown here is derived from an EMBL/GenBank/DDBJ whole genome shotgun (WGS) entry which is preliminary data.</text>
</comment>
<organism evidence="1 2">
    <name type="scientific">Populus alba x Populus x berolinensis</name>
    <dbReference type="NCBI Taxonomy" id="444605"/>
    <lineage>
        <taxon>Eukaryota</taxon>
        <taxon>Viridiplantae</taxon>
        <taxon>Streptophyta</taxon>
        <taxon>Embryophyta</taxon>
        <taxon>Tracheophyta</taxon>
        <taxon>Spermatophyta</taxon>
        <taxon>Magnoliopsida</taxon>
        <taxon>eudicotyledons</taxon>
        <taxon>Gunneridae</taxon>
        <taxon>Pentapetalae</taxon>
        <taxon>rosids</taxon>
        <taxon>fabids</taxon>
        <taxon>Malpighiales</taxon>
        <taxon>Salicaceae</taxon>
        <taxon>Saliceae</taxon>
        <taxon>Populus</taxon>
    </lineage>
</organism>
<proteinExistence type="predicted"/>
<keyword evidence="2" id="KW-1185">Reference proteome</keyword>
<dbReference type="Proteomes" id="UP001164929">
    <property type="component" value="Chromosome 5"/>
</dbReference>